<accession>A0AAN9IKN5</accession>
<name>A0AAN9IKN5_CROPI</name>
<dbReference type="Pfam" id="PF14681">
    <property type="entry name" value="UPRTase"/>
    <property type="match status" value="1"/>
</dbReference>
<protein>
    <recommendedName>
        <fullName evidence="2">Phosphoribosyltransferase domain-containing protein</fullName>
    </recommendedName>
</protein>
<sequence length="90" mass="10115">MFPLPQAVKLPSREPPPSPTAMTSSSSSYMHLKVYVHMVCESFLPRIKIVTYEIEIGLNEDFRAIPGMGEFGDHYFGTDDDDDQHVVIPS</sequence>
<evidence type="ECO:0000313" key="3">
    <source>
        <dbReference type="EMBL" id="KAK7277001.1"/>
    </source>
</evidence>
<dbReference type="InterPro" id="IPR029057">
    <property type="entry name" value="PRTase-like"/>
</dbReference>
<gene>
    <name evidence="3" type="ORF">RIF29_18150</name>
</gene>
<feature type="domain" description="Phosphoribosyltransferase" evidence="2">
    <location>
        <begin position="36"/>
        <end position="78"/>
    </location>
</feature>
<dbReference type="Gene3D" id="3.40.50.2020">
    <property type="match status" value="1"/>
</dbReference>
<keyword evidence="4" id="KW-1185">Reference proteome</keyword>
<dbReference type="EMBL" id="JAYWIO010000003">
    <property type="protein sequence ID" value="KAK7277001.1"/>
    <property type="molecule type" value="Genomic_DNA"/>
</dbReference>
<dbReference type="Proteomes" id="UP001372338">
    <property type="component" value="Unassembled WGS sequence"/>
</dbReference>
<proteinExistence type="predicted"/>
<dbReference type="AlphaFoldDB" id="A0AAN9IKN5"/>
<feature type="region of interest" description="Disordered" evidence="1">
    <location>
        <begin position="1"/>
        <end position="26"/>
    </location>
</feature>
<evidence type="ECO:0000313" key="4">
    <source>
        <dbReference type="Proteomes" id="UP001372338"/>
    </source>
</evidence>
<evidence type="ECO:0000259" key="2">
    <source>
        <dbReference type="Pfam" id="PF14681"/>
    </source>
</evidence>
<reference evidence="3 4" key="1">
    <citation type="submission" date="2024-01" db="EMBL/GenBank/DDBJ databases">
        <title>The genomes of 5 underutilized Papilionoideae crops provide insights into root nodulation and disease resistanc.</title>
        <authorList>
            <person name="Yuan L."/>
        </authorList>
    </citation>
    <scope>NUCLEOTIDE SEQUENCE [LARGE SCALE GENOMIC DNA]</scope>
    <source>
        <strain evidence="3">ZHUSHIDOU_FW_LH</strain>
        <tissue evidence="3">Leaf</tissue>
    </source>
</reference>
<comment type="caution">
    <text evidence="3">The sequence shown here is derived from an EMBL/GenBank/DDBJ whole genome shotgun (WGS) entry which is preliminary data.</text>
</comment>
<evidence type="ECO:0000256" key="1">
    <source>
        <dbReference type="SAM" id="MobiDB-lite"/>
    </source>
</evidence>
<dbReference type="SUPFAM" id="SSF53271">
    <property type="entry name" value="PRTase-like"/>
    <property type="match status" value="1"/>
</dbReference>
<dbReference type="InterPro" id="IPR000836">
    <property type="entry name" value="PRTase_dom"/>
</dbReference>
<organism evidence="3 4">
    <name type="scientific">Crotalaria pallida</name>
    <name type="common">Smooth rattlebox</name>
    <name type="synonym">Crotalaria striata</name>
    <dbReference type="NCBI Taxonomy" id="3830"/>
    <lineage>
        <taxon>Eukaryota</taxon>
        <taxon>Viridiplantae</taxon>
        <taxon>Streptophyta</taxon>
        <taxon>Embryophyta</taxon>
        <taxon>Tracheophyta</taxon>
        <taxon>Spermatophyta</taxon>
        <taxon>Magnoliopsida</taxon>
        <taxon>eudicotyledons</taxon>
        <taxon>Gunneridae</taxon>
        <taxon>Pentapetalae</taxon>
        <taxon>rosids</taxon>
        <taxon>fabids</taxon>
        <taxon>Fabales</taxon>
        <taxon>Fabaceae</taxon>
        <taxon>Papilionoideae</taxon>
        <taxon>50 kb inversion clade</taxon>
        <taxon>genistoids sensu lato</taxon>
        <taxon>core genistoids</taxon>
        <taxon>Crotalarieae</taxon>
        <taxon>Crotalaria</taxon>
    </lineage>
</organism>